<dbReference type="AlphaFoldDB" id="A0A7R7WD01"/>
<proteinExistence type="predicted"/>
<accession>A0A7R7WD01</accession>
<reference evidence="1" key="1">
    <citation type="submission" date="2021-01" db="EMBL/GenBank/DDBJ databases">
        <authorList>
            <consortium name="Aspergillus luchuensis mut. kawachii IFO 4304 genome sequencing consortium"/>
            <person name="Kazuki M."/>
            <person name="Futagami T."/>
        </authorList>
    </citation>
    <scope>NUCLEOTIDE SEQUENCE</scope>
    <source>
        <strain evidence="1">IFO 4308</strain>
    </source>
</reference>
<reference evidence="1" key="2">
    <citation type="submission" date="2021-02" db="EMBL/GenBank/DDBJ databases">
        <title>Aspergillus luchuensis mut. kawachii IFO 4304 genome sequence.</title>
        <authorList>
            <person name="Mori K."/>
            <person name="Kadooka C."/>
            <person name="Goto M."/>
            <person name="Futagami T."/>
        </authorList>
    </citation>
    <scope>NUCLEOTIDE SEQUENCE</scope>
    <source>
        <strain evidence="1">IFO 4308</strain>
    </source>
</reference>
<gene>
    <name evidence="1" type="ORF">AKAW2_51034A</name>
</gene>
<evidence type="ECO:0000313" key="2">
    <source>
        <dbReference type="Proteomes" id="UP000661280"/>
    </source>
</evidence>
<organism evidence="1 2">
    <name type="scientific">Aspergillus kawachii</name>
    <name type="common">White koji mold</name>
    <name type="synonym">Aspergillus awamori var. kawachi</name>
    <dbReference type="NCBI Taxonomy" id="1069201"/>
    <lineage>
        <taxon>Eukaryota</taxon>
        <taxon>Fungi</taxon>
        <taxon>Dikarya</taxon>
        <taxon>Ascomycota</taxon>
        <taxon>Pezizomycotina</taxon>
        <taxon>Eurotiomycetes</taxon>
        <taxon>Eurotiomycetidae</taxon>
        <taxon>Eurotiales</taxon>
        <taxon>Aspergillaceae</taxon>
        <taxon>Aspergillus</taxon>
        <taxon>Aspergillus subgen. Circumdati</taxon>
    </lineage>
</organism>
<dbReference type="KEGG" id="aluc:AKAW2_51034A"/>
<protein>
    <submittedName>
        <fullName evidence="1">Uncharacterized protein</fullName>
    </submittedName>
</protein>
<dbReference type="EMBL" id="AP024429">
    <property type="protein sequence ID" value="BCS00693.1"/>
    <property type="molecule type" value="Genomic_DNA"/>
</dbReference>
<keyword evidence="2" id="KW-1185">Reference proteome</keyword>
<dbReference type="RefSeq" id="XP_041544455.1">
    <property type="nucleotide sequence ID" value="XM_041690918.1"/>
</dbReference>
<dbReference type="Proteomes" id="UP000661280">
    <property type="component" value="Chromosome 5"/>
</dbReference>
<name>A0A7R7WD01_ASPKA</name>
<dbReference type="GeneID" id="64962014"/>
<evidence type="ECO:0000313" key="1">
    <source>
        <dbReference type="EMBL" id="BCS00693.1"/>
    </source>
</evidence>
<sequence>MGTIMRGKRWVLLCEATTKPRYKSPLIQRTTGVQWADITASGFGISLVTGLVPGRQGSTSVPSPTDANGVTSGLILAAYANVTSVVHACMARPPCPRPRIEWSNGELDVVSGV</sequence>